<dbReference type="Pfam" id="PF14659">
    <property type="entry name" value="Phage_int_SAM_3"/>
    <property type="match status" value="1"/>
</dbReference>
<evidence type="ECO:0000256" key="2">
    <source>
        <dbReference type="ARBA" id="ARBA00023125"/>
    </source>
</evidence>
<dbReference type="PROSITE" id="PS51898">
    <property type="entry name" value="TYR_RECOMBINASE"/>
    <property type="match status" value="1"/>
</dbReference>
<accession>A0A9W3XM29</accession>
<evidence type="ECO:0000256" key="1">
    <source>
        <dbReference type="ARBA" id="ARBA00022908"/>
    </source>
</evidence>
<dbReference type="Gene3D" id="1.10.150.130">
    <property type="match status" value="1"/>
</dbReference>
<dbReference type="GO" id="GO:0015074">
    <property type="term" value="P:DNA integration"/>
    <property type="evidence" value="ECO:0007669"/>
    <property type="project" value="UniProtKB-KW"/>
</dbReference>
<dbReference type="EMBL" id="CP020005">
    <property type="protein sequence ID" value="AQY42446.1"/>
    <property type="molecule type" value="Genomic_DNA"/>
</dbReference>
<evidence type="ECO:0000313" key="4">
    <source>
        <dbReference type="EMBL" id="AQY42446.1"/>
    </source>
</evidence>
<sequence>MKGTIEKHGDGYRMRVVTGYNEKGNPLRVSRKAKAKNKREVQKELAAFITEIEAGEYIKPEKMLFKDFIEEWKKKYAIDALSPQAYETYCYHLKLRILPTLGNMKLEDIKPMHLITFADNLKNSSRKDGKEGNLSAGTINYAIRVLKNIFKRAEEWQLIKKNPAEKLKKFKEIAEVKEPYNLEETRHIMNLLDQEEEMYQILFQLAIMTGFRRGELLGLEWKDIDFDNSTATVRQSVSYANSHYHIKEPKTRTSKRTISIPLSLLNKLLRYKHTWNENRLSCAELWEGGEYSFIFTSWHGKPLYPSHITKKWSKFTAKYGLRHVNFHGLRHTSATLLLEAGENMKVISSRLGHSRINTTIDIYTHSLQSADQGASNKLDALITPNNMLSKTK</sequence>
<organism evidence="4 5">
    <name type="scientific">Bacillus thuringiensis</name>
    <dbReference type="NCBI Taxonomy" id="1428"/>
    <lineage>
        <taxon>Bacteria</taxon>
        <taxon>Bacillati</taxon>
        <taxon>Bacillota</taxon>
        <taxon>Bacilli</taxon>
        <taxon>Bacillales</taxon>
        <taxon>Bacillaceae</taxon>
        <taxon>Bacillus</taxon>
        <taxon>Bacillus cereus group</taxon>
    </lineage>
</organism>
<dbReference type="Proteomes" id="UP000191057">
    <property type="component" value="Plasmid unnamed3"/>
</dbReference>
<dbReference type="Gene3D" id="1.10.443.10">
    <property type="entry name" value="Intergrase catalytic core"/>
    <property type="match status" value="1"/>
</dbReference>
<dbReference type="Pfam" id="PF00589">
    <property type="entry name" value="Phage_integrase"/>
    <property type="match status" value="1"/>
</dbReference>
<proteinExistence type="predicted"/>
<reference evidence="4 5" key="1">
    <citation type="submission" date="2017-03" db="EMBL/GenBank/DDBJ databases">
        <title>Complete genome sequence of Bacillus thuringiensis L-7601, a novel melanin producing strain.</title>
        <authorList>
            <person name="Cai J."/>
            <person name="Cao Z."/>
            <person name="Tan T."/>
        </authorList>
    </citation>
    <scope>NUCLEOTIDE SEQUENCE [LARGE SCALE GENOMIC DNA]</scope>
    <source>
        <strain evidence="4 5">L-7601</strain>
        <plasmid evidence="4 5">unnamed3</plasmid>
    </source>
</reference>
<dbReference type="GO" id="GO:0003677">
    <property type="term" value="F:DNA binding"/>
    <property type="evidence" value="ECO:0007669"/>
    <property type="project" value="UniProtKB-UniRule"/>
</dbReference>
<keyword evidence="3" id="KW-0233">DNA recombination</keyword>
<keyword evidence="4" id="KW-0614">Plasmid</keyword>
<evidence type="ECO:0000313" key="5">
    <source>
        <dbReference type="Proteomes" id="UP000191057"/>
    </source>
</evidence>
<dbReference type="PANTHER" id="PTHR30349:SF91">
    <property type="entry name" value="INTA PROTEIN"/>
    <property type="match status" value="1"/>
</dbReference>
<dbReference type="PANTHER" id="PTHR30349">
    <property type="entry name" value="PHAGE INTEGRASE-RELATED"/>
    <property type="match status" value="1"/>
</dbReference>
<geneLocation type="plasmid" evidence="4 5">
    <name>unnamed3</name>
</geneLocation>
<protein>
    <submittedName>
        <fullName evidence="4">Site-specific integrase</fullName>
    </submittedName>
</protein>
<dbReference type="InterPro" id="IPR013762">
    <property type="entry name" value="Integrase-like_cat_sf"/>
</dbReference>
<dbReference type="InterPro" id="IPR011010">
    <property type="entry name" value="DNA_brk_join_enz"/>
</dbReference>
<dbReference type="RefSeq" id="WP_079246465.1">
    <property type="nucleotide sequence ID" value="NZ_JARSYF010000002.1"/>
</dbReference>
<gene>
    <name evidence="4" type="ORF">B4918_31575</name>
</gene>
<dbReference type="SUPFAM" id="SSF56349">
    <property type="entry name" value="DNA breaking-rejoining enzymes"/>
    <property type="match status" value="1"/>
</dbReference>
<dbReference type="InterPro" id="IPR004107">
    <property type="entry name" value="Integrase_SAM-like_N"/>
</dbReference>
<dbReference type="InterPro" id="IPR010998">
    <property type="entry name" value="Integrase_recombinase_N"/>
</dbReference>
<dbReference type="InterPro" id="IPR002104">
    <property type="entry name" value="Integrase_catalytic"/>
</dbReference>
<dbReference type="InterPro" id="IPR044068">
    <property type="entry name" value="CB"/>
</dbReference>
<name>A0A9W3XM29_BACTU</name>
<keyword evidence="2" id="KW-0238">DNA-binding</keyword>
<evidence type="ECO:0000256" key="3">
    <source>
        <dbReference type="ARBA" id="ARBA00023172"/>
    </source>
</evidence>
<dbReference type="CDD" id="cd01189">
    <property type="entry name" value="INT_ICEBs1_C_like"/>
    <property type="match status" value="1"/>
</dbReference>
<dbReference type="AlphaFoldDB" id="A0A9W3XM29"/>
<keyword evidence="1" id="KW-0229">DNA integration</keyword>
<dbReference type="InterPro" id="IPR050090">
    <property type="entry name" value="Tyrosine_recombinase_XerCD"/>
</dbReference>
<dbReference type="GO" id="GO:0006310">
    <property type="term" value="P:DNA recombination"/>
    <property type="evidence" value="ECO:0007669"/>
    <property type="project" value="UniProtKB-KW"/>
</dbReference>
<dbReference type="PROSITE" id="PS51900">
    <property type="entry name" value="CB"/>
    <property type="match status" value="1"/>
</dbReference>